<evidence type="ECO:0000313" key="1">
    <source>
        <dbReference type="EMBL" id="KZT67597.1"/>
    </source>
</evidence>
<gene>
    <name evidence="1" type="ORF">DAEQUDRAFT_382609</name>
</gene>
<dbReference type="Proteomes" id="UP000076727">
    <property type="component" value="Unassembled WGS sequence"/>
</dbReference>
<reference evidence="1 2" key="1">
    <citation type="journal article" date="2016" name="Mol. Biol. Evol.">
        <title>Comparative Genomics of Early-Diverging Mushroom-Forming Fungi Provides Insights into the Origins of Lignocellulose Decay Capabilities.</title>
        <authorList>
            <person name="Nagy L.G."/>
            <person name="Riley R."/>
            <person name="Tritt A."/>
            <person name="Adam C."/>
            <person name="Daum C."/>
            <person name="Floudas D."/>
            <person name="Sun H."/>
            <person name="Yadav J.S."/>
            <person name="Pangilinan J."/>
            <person name="Larsson K.H."/>
            <person name="Matsuura K."/>
            <person name="Barry K."/>
            <person name="Labutti K."/>
            <person name="Kuo R."/>
            <person name="Ohm R.A."/>
            <person name="Bhattacharya S.S."/>
            <person name="Shirouzu T."/>
            <person name="Yoshinaga Y."/>
            <person name="Martin F.M."/>
            <person name="Grigoriev I.V."/>
            <person name="Hibbett D.S."/>
        </authorList>
    </citation>
    <scope>NUCLEOTIDE SEQUENCE [LARGE SCALE GENOMIC DNA]</scope>
    <source>
        <strain evidence="1 2">L-15889</strain>
    </source>
</reference>
<protein>
    <submittedName>
        <fullName evidence="1">Uncharacterized protein</fullName>
    </submittedName>
</protein>
<sequence length="160" mass="17717">MSVYTLQKSTRPECRYTVICDTLPTTGSGPFHYDIPPWRSPSLWSRPPLPVVSPCPPRRPPYVLQCSSLRARTHDSRALARSTARVGGTAPNRIVRIVQQALLDHAHVHGEGLTVADRTPHVVWATRLDHTVHAEGLTASDQAPRVAHTVLFDHLVQEDG</sequence>
<accession>A0A165P063</accession>
<keyword evidence="2" id="KW-1185">Reference proteome</keyword>
<organism evidence="1 2">
    <name type="scientific">Daedalea quercina L-15889</name>
    <dbReference type="NCBI Taxonomy" id="1314783"/>
    <lineage>
        <taxon>Eukaryota</taxon>
        <taxon>Fungi</taxon>
        <taxon>Dikarya</taxon>
        <taxon>Basidiomycota</taxon>
        <taxon>Agaricomycotina</taxon>
        <taxon>Agaricomycetes</taxon>
        <taxon>Polyporales</taxon>
        <taxon>Fomitopsis</taxon>
    </lineage>
</organism>
<name>A0A165P063_9APHY</name>
<dbReference type="AlphaFoldDB" id="A0A165P063"/>
<evidence type="ECO:0000313" key="2">
    <source>
        <dbReference type="Proteomes" id="UP000076727"/>
    </source>
</evidence>
<dbReference type="EMBL" id="KV429074">
    <property type="protein sequence ID" value="KZT67597.1"/>
    <property type="molecule type" value="Genomic_DNA"/>
</dbReference>
<proteinExistence type="predicted"/>